<evidence type="ECO:0000313" key="1">
    <source>
        <dbReference type="EMBL" id="RNA16617.1"/>
    </source>
</evidence>
<protein>
    <submittedName>
        <fullName evidence="1">Uncharacterized protein</fullName>
    </submittedName>
</protein>
<sequence length="65" mass="7714">MFGISFFIVYMHFFKSYAQNLQILQRVKQQLFHFVHLQNSFVRNFTMPAIGTNADSSCREMPVHN</sequence>
<comment type="caution">
    <text evidence="1">The sequence shown here is derived from an EMBL/GenBank/DDBJ whole genome shotgun (WGS) entry which is preliminary data.</text>
</comment>
<organism evidence="1 2">
    <name type="scientific">Brachionus plicatilis</name>
    <name type="common">Marine rotifer</name>
    <name type="synonym">Brachionus muelleri</name>
    <dbReference type="NCBI Taxonomy" id="10195"/>
    <lineage>
        <taxon>Eukaryota</taxon>
        <taxon>Metazoa</taxon>
        <taxon>Spiralia</taxon>
        <taxon>Gnathifera</taxon>
        <taxon>Rotifera</taxon>
        <taxon>Eurotatoria</taxon>
        <taxon>Monogononta</taxon>
        <taxon>Pseudotrocha</taxon>
        <taxon>Ploima</taxon>
        <taxon>Brachionidae</taxon>
        <taxon>Brachionus</taxon>
    </lineage>
</organism>
<name>A0A3M7QZ31_BRAPC</name>
<accession>A0A3M7QZ31</accession>
<proteinExistence type="predicted"/>
<dbReference type="Proteomes" id="UP000276133">
    <property type="component" value="Unassembled WGS sequence"/>
</dbReference>
<reference evidence="1 2" key="1">
    <citation type="journal article" date="2018" name="Sci. Rep.">
        <title>Genomic signatures of local adaptation to the degree of environmental predictability in rotifers.</title>
        <authorList>
            <person name="Franch-Gras L."/>
            <person name="Hahn C."/>
            <person name="Garcia-Roger E.M."/>
            <person name="Carmona M.J."/>
            <person name="Serra M."/>
            <person name="Gomez A."/>
        </authorList>
    </citation>
    <scope>NUCLEOTIDE SEQUENCE [LARGE SCALE GENOMIC DNA]</scope>
    <source>
        <strain evidence="1">HYR1</strain>
    </source>
</reference>
<keyword evidence="2" id="KW-1185">Reference proteome</keyword>
<dbReference type="AlphaFoldDB" id="A0A3M7QZ31"/>
<gene>
    <name evidence="1" type="ORF">BpHYR1_011544</name>
</gene>
<dbReference type="EMBL" id="REGN01004671">
    <property type="protein sequence ID" value="RNA16617.1"/>
    <property type="molecule type" value="Genomic_DNA"/>
</dbReference>
<evidence type="ECO:0000313" key="2">
    <source>
        <dbReference type="Proteomes" id="UP000276133"/>
    </source>
</evidence>